<evidence type="ECO:0000256" key="1">
    <source>
        <dbReference type="SAM" id="MobiDB-lite"/>
    </source>
</evidence>
<organism evidence="2 3">
    <name type="scientific">Hohenbuehelia grisea</name>
    <dbReference type="NCBI Taxonomy" id="104357"/>
    <lineage>
        <taxon>Eukaryota</taxon>
        <taxon>Fungi</taxon>
        <taxon>Dikarya</taxon>
        <taxon>Basidiomycota</taxon>
        <taxon>Agaricomycotina</taxon>
        <taxon>Agaricomycetes</taxon>
        <taxon>Agaricomycetidae</taxon>
        <taxon>Agaricales</taxon>
        <taxon>Pleurotineae</taxon>
        <taxon>Pleurotaceae</taxon>
        <taxon>Hohenbuehelia</taxon>
    </lineage>
</organism>
<dbReference type="EMBL" id="JASNQZ010000003">
    <property type="protein sequence ID" value="KAL0959430.1"/>
    <property type="molecule type" value="Genomic_DNA"/>
</dbReference>
<keyword evidence="3" id="KW-1185">Reference proteome</keyword>
<reference evidence="3" key="1">
    <citation type="submission" date="2024-06" db="EMBL/GenBank/DDBJ databases">
        <title>Multi-omics analyses provide insights into the biosynthesis of the anticancer antibiotic pleurotin in Hohenbuehelia grisea.</title>
        <authorList>
            <person name="Weaver J.A."/>
            <person name="Alberti F."/>
        </authorList>
    </citation>
    <scope>NUCLEOTIDE SEQUENCE [LARGE SCALE GENOMIC DNA]</scope>
    <source>
        <strain evidence="3">T-177</strain>
    </source>
</reference>
<evidence type="ECO:0000313" key="3">
    <source>
        <dbReference type="Proteomes" id="UP001556367"/>
    </source>
</evidence>
<comment type="caution">
    <text evidence="2">The sequence shown here is derived from an EMBL/GenBank/DDBJ whole genome shotgun (WGS) entry which is preliminary data.</text>
</comment>
<proteinExistence type="predicted"/>
<accession>A0ABR3JVM1</accession>
<feature type="compositionally biased region" description="Low complexity" evidence="1">
    <location>
        <begin position="885"/>
        <end position="896"/>
    </location>
</feature>
<dbReference type="Proteomes" id="UP001556367">
    <property type="component" value="Unassembled WGS sequence"/>
</dbReference>
<feature type="region of interest" description="Disordered" evidence="1">
    <location>
        <begin position="885"/>
        <end position="920"/>
    </location>
</feature>
<sequence>MANLTPDQQEAILRAQEILQSAGLPPIDYYTGALYCAPPAQPFSASDIVKGLHRLNRQTILTAFVEHPIGAIVEYPETGAQYNQAVAHRFTYDGRESLHPKGDFQYSLGDSHGSHPDMTCRLLVDSQGKPVKCTHLRTSCRGLKYCEAGSPIKQGHHCIPSRNSLARSQGIGGAQLAAEEEVFAKTLAFYCALREKGCGISEASTNTDSDESQAEFASTPGSSRLSTCSGTLVLKKNSFNRPFVQCEHRSEHDPSRVVVTDLNEYNTDYLSALLTSNTQRISQIELDAQRKGFGPRVPCMFVASQRERKQLCPHWHRMENGTLRRGVLKNLPDSCPSTFGIYTPNDHASCSSVLVVCRHPQSHPPPSPIKTPDAVLGVLHALLLGLDWKLADATPRKIILDSGFMDGLRRVLSWKNQLDPSLADLHPSLANLDRVRRCLDALRDEFFPSGTGFQGEPQRHHPYLFVLLMTANPFVGAKLVLQQHNLLPRRERYVRAVESHPLDGSKTLDLVICMTPDMSCHLIQSKRLTIDTSFKRLHGYQEFEIETWDAFGMRSVISCRAFTTSQSARAHLILFKRIFEIVECDTGSNVRFYHIHGTGIEIWVADAHKGQALGLGAFCEFLCRHNNNPCPDDPSRRLSDLNTYDHLKRCFKLCAVHFKRHIHDLRPYTSEDVRLAMLSLASAEPHPDLDGAFWIIKGGGVKAVAWLKDKREGSKFALPALYHPLSRIPINIWRSAPSSTNGNEQAHRNVNRDGVNLTMLGGIMRGMQYDRRAMATLELYSTMGMYSCDQTSTHYRRVASALYRKVFVQKCIAAKHEPQDGLEGFSADFFIPSSPSSPSRNLGQATSESDVRNRLDDIASPPFPALHVEPDNSTIHLLSRDEYSSSSTISTMQQSTEGQPRIVHETRPLPISPNSSPLFTTQPLDTVLAEMRALSR</sequence>
<evidence type="ECO:0000313" key="2">
    <source>
        <dbReference type="EMBL" id="KAL0959430.1"/>
    </source>
</evidence>
<gene>
    <name evidence="2" type="ORF">HGRIS_014674</name>
</gene>
<name>A0ABR3JVM1_9AGAR</name>
<protein>
    <submittedName>
        <fullName evidence="2">Uncharacterized protein</fullName>
    </submittedName>
</protein>